<feature type="compositionally biased region" description="Acidic residues" evidence="2">
    <location>
        <begin position="1"/>
        <end position="10"/>
    </location>
</feature>
<dbReference type="SUPFAM" id="SSF82185">
    <property type="entry name" value="Histone H3 K4-specific methyltransferase SET7/9 N-terminal domain"/>
    <property type="match status" value="1"/>
</dbReference>
<dbReference type="Pfam" id="PF02493">
    <property type="entry name" value="MORN"/>
    <property type="match status" value="3"/>
</dbReference>
<name>A0A507E155_9FUNG</name>
<accession>A0A507E155</accession>
<dbReference type="OrthoDB" id="294378at2759"/>
<dbReference type="PANTHER" id="PTHR23084:SF263">
    <property type="entry name" value="MORN REPEAT-CONTAINING PROTEIN 1"/>
    <property type="match status" value="1"/>
</dbReference>
<feature type="region of interest" description="Disordered" evidence="2">
    <location>
        <begin position="1"/>
        <end position="32"/>
    </location>
</feature>
<keyword evidence="1" id="KW-0677">Repeat</keyword>
<protein>
    <submittedName>
        <fullName evidence="3">Uncharacterized protein</fullName>
    </submittedName>
</protein>
<proteinExistence type="predicted"/>
<reference evidence="3 4" key="1">
    <citation type="journal article" date="2019" name="Sci. Rep.">
        <title>Comparative genomics of chytrid fungi reveal insights into the obligate biotrophic and pathogenic lifestyle of Synchytrium endobioticum.</title>
        <authorList>
            <person name="van de Vossenberg B.T.L.H."/>
            <person name="Warris S."/>
            <person name="Nguyen H.D.T."/>
            <person name="van Gent-Pelzer M.P.E."/>
            <person name="Joly D.L."/>
            <person name="van de Geest H.C."/>
            <person name="Bonants P.J.M."/>
            <person name="Smith D.S."/>
            <person name="Levesque C.A."/>
            <person name="van der Lee T.A.J."/>
        </authorList>
    </citation>
    <scope>NUCLEOTIDE SEQUENCE [LARGE SCALE GENOMIC DNA]</scope>
    <source>
        <strain evidence="3 4">CBS 675.73</strain>
    </source>
</reference>
<organism evidence="3 4">
    <name type="scientific">Chytriomyces confervae</name>
    <dbReference type="NCBI Taxonomy" id="246404"/>
    <lineage>
        <taxon>Eukaryota</taxon>
        <taxon>Fungi</taxon>
        <taxon>Fungi incertae sedis</taxon>
        <taxon>Chytridiomycota</taxon>
        <taxon>Chytridiomycota incertae sedis</taxon>
        <taxon>Chytridiomycetes</taxon>
        <taxon>Chytridiales</taxon>
        <taxon>Chytriomycetaceae</taxon>
        <taxon>Chytriomyces</taxon>
    </lineage>
</organism>
<dbReference type="EMBL" id="QEAP01000766">
    <property type="protein sequence ID" value="TPX57501.1"/>
    <property type="molecule type" value="Genomic_DNA"/>
</dbReference>
<dbReference type="SMART" id="SM00698">
    <property type="entry name" value="MORN"/>
    <property type="match status" value="3"/>
</dbReference>
<gene>
    <name evidence="3" type="ORF">CcCBS67573_g09247</name>
</gene>
<evidence type="ECO:0000256" key="1">
    <source>
        <dbReference type="ARBA" id="ARBA00022737"/>
    </source>
</evidence>
<dbReference type="InterPro" id="IPR003409">
    <property type="entry name" value="MORN"/>
</dbReference>
<dbReference type="Proteomes" id="UP000320333">
    <property type="component" value="Unassembled WGS sequence"/>
</dbReference>
<comment type="caution">
    <text evidence="3">The sequence shown here is derived from an EMBL/GenBank/DDBJ whole genome shotgun (WGS) entry which is preliminary data.</text>
</comment>
<dbReference type="AlphaFoldDB" id="A0A507E155"/>
<sequence>MSEDGDEEVKDEAPTLGTYEGERNEAKQRHGKGKNIFINGDEYDGSYENGVRSGYGVYKWKGGARYTGDYKNDLRHRDGFFIYPDGSKYRGSNLTF</sequence>
<dbReference type="Gene3D" id="2.20.110.10">
    <property type="entry name" value="Histone H3 K4-specific methyltransferase SET7/9 N-terminal domain"/>
    <property type="match status" value="1"/>
</dbReference>
<dbReference type="STRING" id="246404.A0A507E155"/>
<evidence type="ECO:0000313" key="3">
    <source>
        <dbReference type="EMBL" id="TPX57501.1"/>
    </source>
</evidence>
<dbReference type="PANTHER" id="PTHR23084">
    <property type="entry name" value="PHOSPHATIDYLINOSITOL-4-PHOSPHATE 5-KINASE RELATED"/>
    <property type="match status" value="1"/>
</dbReference>
<evidence type="ECO:0000313" key="4">
    <source>
        <dbReference type="Proteomes" id="UP000320333"/>
    </source>
</evidence>
<keyword evidence="4" id="KW-1185">Reference proteome</keyword>
<evidence type="ECO:0000256" key="2">
    <source>
        <dbReference type="SAM" id="MobiDB-lite"/>
    </source>
</evidence>